<feature type="binding site" evidence="15">
    <location>
        <position position="537"/>
    </location>
    <ligand>
        <name>Zn(2+)</name>
        <dbReference type="ChEBI" id="CHEBI:29105"/>
        <note>catalytic</note>
    </ligand>
</feature>
<dbReference type="HAMAP" id="MF_01458">
    <property type="entry name" value="FtsH"/>
    <property type="match status" value="1"/>
</dbReference>
<dbReference type="FunFam" id="1.20.58.760:FF:000001">
    <property type="entry name" value="ATP-dependent zinc metalloprotease FtsH"/>
    <property type="match status" value="1"/>
</dbReference>
<evidence type="ECO:0000256" key="6">
    <source>
        <dbReference type="ARBA" id="ARBA00022723"/>
    </source>
</evidence>
<evidence type="ECO:0000256" key="4">
    <source>
        <dbReference type="ARBA" id="ARBA00022670"/>
    </source>
</evidence>
<comment type="subcellular location">
    <subcellularLocation>
        <location evidence="15">Cell membrane</location>
        <topology evidence="15">Multi-pass membrane protein</topology>
        <orientation evidence="15">Cytoplasmic side</orientation>
    </subcellularLocation>
    <subcellularLocation>
        <location evidence="1">Membrane</location>
    </subcellularLocation>
</comment>
<dbReference type="Gene3D" id="3.40.50.300">
    <property type="entry name" value="P-loop containing nucleotide triphosphate hydrolases"/>
    <property type="match status" value="1"/>
</dbReference>
<accession>A0A6M1RPT3</accession>
<organism evidence="19 20">
    <name type="scientific">Limisphaera ngatamarikiensis</name>
    <dbReference type="NCBI Taxonomy" id="1324935"/>
    <lineage>
        <taxon>Bacteria</taxon>
        <taxon>Pseudomonadati</taxon>
        <taxon>Verrucomicrobiota</taxon>
        <taxon>Verrucomicrobiia</taxon>
        <taxon>Limisphaerales</taxon>
        <taxon>Limisphaeraceae</taxon>
        <taxon>Limisphaera</taxon>
    </lineage>
</organism>
<comment type="similarity">
    <text evidence="16">Belongs to the AAA ATPase family.</text>
</comment>
<dbReference type="EMBL" id="JAAKYA010000066">
    <property type="protein sequence ID" value="NGO39673.1"/>
    <property type="molecule type" value="Genomic_DNA"/>
</dbReference>
<feature type="transmembrane region" description="Helical" evidence="15">
    <location>
        <begin position="144"/>
        <end position="166"/>
    </location>
</feature>
<name>A0A6M1RPT3_9BACT</name>
<evidence type="ECO:0000256" key="12">
    <source>
        <dbReference type="ARBA" id="ARBA00023049"/>
    </source>
</evidence>
<dbReference type="Pfam" id="PF01434">
    <property type="entry name" value="Peptidase_M41"/>
    <property type="match status" value="1"/>
</dbReference>
<gene>
    <name evidence="15" type="primary">ftsH</name>
    <name evidence="19" type="ORF">G4L39_09740</name>
</gene>
<dbReference type="FunFam" id="3.40.50.300:FF:000001">
    <property type="entry name" value="ATP-dependent zinc metalloprotease FtsH"/>
    <property type="match status" value="1"/>
</dbReference>
<feature type="binding site" evidence="15">
    <location>
        <begin position="238"/>
        <end position="245"/>
    </location>
    <ligand>
        <name>ATP</name>
        <dbReference type="ChEBI" id="CHEBI:30616"/>
    </ligand>
</feature>
<dbReference type="InterPro" id="IPR027417">
    <property type="entry name" value="P-loop_NTPase"/>
</dbReference>
<comment type="similarity">
    <text evidence="14 15">In the central section; belongs to the AAA ATPase family.</text>
</comment>
<dbReference type="GO" id="GO:0005886">
    <property type="term" value="C:plasma membrane"/>
    <property type="evidence" value="ECO:0007669"/>
    <property type="project" value="UniProtKB-SubCell"/>
</dbReference>
<feature type="binding site" evidence="15">
    <location>
        <position position="464"/>
    </location>
    <ligand>
        <name>Zn(2+)</name>
        <dbReference type="ChEBI" id="CHEBI:29105"/>
        <note>catalytic</note>
    </ligand>
</feature>
<dbReference type="RefSeq" id="WP_165107831.1">
    <property type="nucleotide sequence ID" value="NZ_JAAKYA010000066.1"/>
</dbReference>
<keyword evidence="12 15" id="KW-0482">Metalloprotease</keyword>
<comment type="function">
    <text evidence="15">Acts as a processive, ATP-dependent zinc metallopeptidase for both cytoplasmic and membrane proteins. Plays a role in the quality control of integral membrane proteins.</text>
</comment>
<proteinExistence type="inferred from homology"/>
<dbReference type="FunFam" id="1.10.8.60:FF:000001">
    <property type="entry name" value="ATP-dependent zinc metalloprotease FtsH"/>
    <property type="match status" value="1"/>
</dbReference>
<evidence type="ECO:0000256" key="5">
    <source>
        <dbReference type="ARBA" id="ARBA00022692"/>
    </source>
</evidence>
<evidence type="ECO:0000256" key="17">
    <source>
        <dbReference type="SAM" id="MobiDB-lite"/>
    </source>
</evidence>
<evidence type="ECO:0000256" key="7">
    <source>
        <dbReference type="ARBA" id="ARBA00022741"/>
    </source>
</evidence>
<protein>
    <recommendedName>
        <fullName evidence="15">ATP-dependent zinc metalloprotease FtsH</fullName>
        <ecNumber evidence="15">3.4.24.-</ecNumber>
    </recommendedName>
</protein>
<feature type="compositionally biased region" description="Pro residues" evidence="17">
    <location>
        <begin position="646"/>
        <end position="656"/>
    </location>
</feature>
<evidence type="ECO:0000256" key="1">
    <source>
        <dbReference type="ARBA" id="ARBA00004370"/>
    </source>
</evidence>
<dbReference type="GO" id="GO:0030163">
    <property type="term" value="P:protein catabolic process"/>
    <property type="evidence" value="ECO:0007669"/>
    <property type="project" value="UniProtKB-UniRule"/>
</dbReference>
<dbReference type="CDD" id="cd19501">
    <property type="entry name" value="RecA-like_FtsH"/>
    <property type="match status" value="1"/>
</dbReference>
<evidence type="ECO:0000256" key="2">
    <source>
        <dbReference type="ARBA" id="ARBA00010044"/>
    </source>
</evidence>
<dbReference type="Proteomes" id="UP000477311">
    <property type="component" value="Unassembled WGS sequence"/>
</dbReference>
<feature type="region of interest" description="Disordered" evidence="17">
    <location>
        <begin position="75"/>
        <end position="104"/>
    </location>
</feature>
<dbReference type="InterPro" id="IPR005936">
    <property type="entry name" value="FtsH"/>
</dbReference>
<keyword evidence="13 15" id="KW-0472">Membrane</keyword>
<evidence type="ECO:0000313" key="19">
    <source>
        <dbReference type="EMBL" id="NGO39673.1"/>
    </source>
</evidence>
<comment type="similarity">
    <text evidence="2 15">In the C-terminal section; belongs to the peptidase M41 family.</text>
</comment>
<comment type="cofactor">
    <cofactor evidence="15">
        <name>Zn(2+)</name>
        <dbReference type="ChEBI" id="CHEBI:29105"/>
    </cofactor>
    <text evidence="15">Binds 1 zinc ion per subunit.</text>
</comment>
<dbReference type="InterPro" id="IPR003593">
    <property type="entry name" value="AAA+_ATPase"/>
</dbReference>
<dbReference type="PROSITE" id="PS00674">
    <property type="entry name" value="AAA"/>
    <property type="match status" value="1"/>
</dbReference>
<keyword evidence="9 15" id="KW-0862">Zinc</keyword>
<feature type="domain" description="AAA+ ATPase" evidence="18">
    <location>
        <begin position="230"/>
        <end position="369"/>
    </location>
</feature>
<feature type="compositionally biased region" description="Polar residues" evidence="17">
    <location>
        <begin position="668"/>
        <end position="679"/>
    </location>
</feature>
<dbReference type="EC" id="3.4.24.-" evidence="15"/>
<evidence type="ECO:0000256" key="11">
    <source>
        <dbReference type="ARBA" id="ARBA00022989"/>
    </source>
</evidence>
<dbReference type="GO" id="GO:0016887">
    <property type="term" value="F:ATP hydrolysis activity"/>
    <property type="evidence" value="ECO:0007669"/>
    <property type="project" value="UniProtKB-UniRule"/>
</dbReference>
<dbReference type="InterPro" id="IPR003959">
    <property type="entry name" value="ATPase_AAA_core"/>
</dbReference>
<dbReference type="SUPFAM" id="SSF140990">
    <property type="entry name" value="FtsH protease domain-like"/>
    <property type="match status" value="1"/>
</dbReference>
<dbReference type="Gene3D" id="1.20.58.760">
    <property type="entry name" value="Peptidase M41"/>
    <property type="match status" value="1"/>
</dbReference>
<evidence type="ECO:0000256" key="14">
    <source>
        <dbReference type="ARBA" id="ARBA00061570"/>
    </source>
</evidence>
<dbReference type="InterPro" id="IPR003960">
    <property type="entry name" value="ATPase_AAA_CS"/>
</dbReference>
<keyword evidence="6 15" id="KW-0479">Metal-binding</keyword>
<dbReference type="GO" id="GO:0008270">
    <property type="term" value="F:zinc ion binding"/>
    <property type="evidence" value="ECO:0007669"/>
    <property type="project" value="UniProtKB-UniRule"/>
</dbReference>
<evidence type="ECO:0000256" key="8">
    <source>
        <dbReference type="ARBA" id="ARBA00022801"/>
    </source>
</evidence>
<dbReference type="Pfam" id="PF00004">
    <property type="entry name" value="AAA"/>
    <property type="match status" value="1"/>
</dbReference>
<evidence type="ECO:0000256" key="16">
    <source>
        <dbReference type="RuleBase" id="RU003651"/>
    </source>
</evidence>
<evidence type="ECO:0000256" key="15">
    <source>
        <dbReference type="HAMAP-Rule" id="MF_01458"/>
    </source>
</evidence>
<keyword evidence="8 15" id="KW-0378">Hydrolase</keyword>
<feature type="active site" evidence="15">
    <location>
        <position position="461"/>
    </location>
</feature>
<comment type="subunit">
    <text evidence="15">Homohexamer.</text>
</comment>
<dbReference type="InterPro" id="IPR037219">
    <property type="entry name" value="Peptidase_M41-like"/>
</dbReference>
<dbReference type="GO" id="GO:0004222">
    <property type="term" value="F:metalloendopeptidase activity"/>
    <property type="evidence" value="ECO:0007669"/>
    <property type="project" value="InterPro"/>
</dbReference>
<sequence length="692" mass="75730">MTQKPPKLKLPNPQGPQGRFVLLYLIATLLVLWGWQEWFDHWTVRTIPYSQFKRHLRVGEVRQVEVRETEIFGRIAPGPAPQPGMQTGQTTPDDHTAPETAATANKTAAAERSFLFRTVRVEDPDLIKDLEAAGVEFSGVRPGLMSQLVLGWVLPIGLMVLLFYFLSRRLSTAGEQVLGISRSRARLILDKNTGVTFADVAGCDEAKQELQEVVDFLKNPRAYEQLGARIPKGVLLVGPPGTGKTLLARAVAGEAGVPFFSISGADFVEMFVGVGAARVRDLFKQAKEHAPCIIFIDEIDAIGRQRGVHLGPANDEREQTLNALLVEMDGFEANTGVIILAATNRPEILDRALLRPGRFDRQVIVDAPDLDGREAILKVHARNKKLAADVDLRRVAAATAGFSGADLANVLNEAALLAARRKADAISQADIDAAIEKVVAGPERRSRRLNAEEKKRVAYHEVGHALVAAYCNHADPVHKISIVPRGRAALGYTLQLPQEDQFLLTRSELFDRIKCLLGGRAAEEIVFGEVSTGAQNDLERATALARHMVAVYGMSERIGLAHCAQRTATFLPGADGGFQRDCSEQTAREIDEEVRALLDRAYAEARQILSQHRDQLESITAELLARETLEGNEFYRLVGKPRPQPKEPVPALPTPGPMALSTADPASAKTTHARPTTQPHSRHPDTTNPSVL</sequence>
<evidence type="ECO:0000256" key="13">
    <source>
        <dbReference type="ARBA" id="ARBA00023136"/>
    </source>
</evidence>
<dbReference type="NCBIfam" id="TIGR01241">
    <property type="entry name" value="FtsH_fam"/>
    <property type="match status" value="1"/>
</dbReference>
<keyword evidence="7 15" id="KW-0547">Nucleotide-binding</keyword>
<reference evidence="19 20" key="1">
    <citation type="submission" date="2020-02" db="EMBL/GenBank/DDBJ databases">
        <title>Draft genome sequence of Limisphaera ngatamarikiensis NGM72.4T, a thermophilic Verrucomicrobia grouped in subdivision 3.</title>
        <authorList>
            <person name="Carere C.R."/>
            <person name="Steen J."/>
            <person name="Hugenholtz P."/>
            <person name="Stott M.B."/>
        </authorList>
    </citation>
    <scope>NUCLEOTIDE SEQUENCE [LARGE SCALE GENOMIC DNA]</scope>
    <source>
        <strain evidence="19 20">NGM72.4</strain>
    </source>
</reference>
<dbReference type="GO" id="GO:0005524">
    <property type="term" value="F:ATP binding"/>
    <property type="evidence" value="ECO:0007669"/>
    <property type="project" value="UniProtKB-UniRule"/>
</dbReference>
<dbReference type="Pfam" id="PF06480">
    <property type="entry name" value="FtsH_ext"/>
    <property type="match status" value="1"/>
</dbReference>
<dbReference type="Pfam" id="PF17862">
    <property type="entry name" value="AAA_lid_3"/>
    <property type="match status" value="1"/>
</dbReference>
<evidence type="ECO:0000256" key="9">
    <source>
        <dbReference type="ARBA" id="ARBA00022833"/>
    </source>
</evidence>
<feature type="transmembrane region" description="Helical" evidence="15">
    <location>
        <begin position="20"/>
        <end position="36"/>
    </location>
</feature>
<dbReference type="InterPro" id="IPR011546">
    <property type="entry name" value="Pept_M41_FtsH_extracell"/>
</dbReference>
<keyword evidence="11 15" id="KW-1133">Transmembrane helix</keyword>
<dbReference type="InterPro" id="IPR041569">
    <property type="entry name" value="AAA_lid_3"/>
</dbReference>
<keyword evidence="10 15" id="KW-0067">ATP-binding</keyword>
<dbReference type="InterPro" id="IPR000642">
    <property type="entry name" value="Peptidase_M41"/>
</dbReference>
<comment type="caution">
    <text evidence="19">The sequence shown here is derived from an EMBL/GenBank/DDBJ whole genome shotgun (WGS) entry which is preliminary data.</text>
</comment>
<dbReference type="GO" id="GO:0006508">
    <property type="term" value="P:proteolysis"/>
    <property type="evidence" value="ECO:0007669"/>
    <property type="project" value="UniProtKB-KW"/>
</dbReference>
<evidence type="ECO:0000313" key="20">
    <source>
        <dbReference type="Proteomes" id="UP000477311"/>
    </source>
</evidence>
<dbReference type="Gene3D" id="3.30.720.210">
    <property type="match status" value="1"/>
</dbReference>
<dbReference type="PANTHER" id="PTHR23076:SF97">
    <property type="entry name" value="ATP-DEPENDENT ZINC METALLOPROTEASE YME1L1"/>
    <property type="match status" value="1"/>
</dbReference>
<feature type="region of interest" description="Disordered" evidence="17">
    <location>
        <begin position="637"/>
        <end position="692"/>
    </location>
</feature>
<dbReference type="SUPFAM" id="SSF52540">
    <property type="entry name" value="P-loop containing nucleoside triphosphate hydrolases"/>
    <property type="match status" value="1"/>
</dbReference>
<dbReference type="Gene3D" id="1.10.8.60">
    <property type="match status" value="1"/>
</dbReference>
<evidence type="ECO:0000256" key="10">
    <source>
        <dbReference type="ARBA" id="ARBA00022840"/>
    </source>
</evidence>
<feature type="binding site" evidence="15">
    <location>
        <position position="460"/>
    </location>
    <ligand>
        <name>Zn(2+)</name>
        <dbReference type="ChEBI" id="CHEBI:29105"/>
        <note>catalytic</note>
    </ligand>
</feature>
<keyword evidence="4 15" id="KW-0645">Protease</keyword>
<dbReference type="GO" id="GO:0004176">
    <property type="term" value="F:ATP-dependent peptidase activity"/>
    <property type="evidence" value="ECO:0007669"/>
    <property type="project" value="InterPro"/>
</dbReference>
<dbReference type="PANTHER" id="PTHR23076">
    <property type="entry name" value="METALLOPROTEASE M41 FTSH"/>
    <property type="match status" value="1"/>
</dbReference>
<dbReference type="AlphaFoldDB" id="A0A6M1RPT3"/>
<keyword evidence="3 15" id="KW-1003">Cell membrane</keyword>
<keyword evidence="20" id="KW-1185">Reference proteome</keyword>
<evidence type="ECO:0000259" key="18">
    <source>
        <dbReference type="SMART" id="SM00382"/>
    </source>
</evidence>
<keyword evidence="5 15" id="KW-0812">Transmembrane</keyword>
<dbReference type="SMART" id="SM00382">
    <property type="entry name" value="AAA"/>
    <property type="match status" value="1"/>
</dbReference>
<evidence type="ECO:0000256" key="3">
    <source>
        <dbReference type="ARBA" id="ARBA00022475"/>
    </source>
</evidence>